<evidence type="ECO:0000256" key="5">
    <source>
        <dbReference type="ARBA" id="ARBA00023163"/>
    </source>
</evidence>
<dbReference type="Pfam" id="PF06217">
    <property type="entry name" value="GAGA_bind"/>
    <property type="match status" value="1"/>
</dbReference>
<dbReference type="SMART" id="SM01226">
    <property type="entry name" value="GAGA_bind"/>
    <property type="match status" value="1"/>
</dbReference>
<comment type="subcellular location">
    <subcellularLocation>
        <location evidence="1 8">Nucleus</location>
    </subcellularLocation>
</comment>
<dbReference type="GO" id="GO:0009723">
    <property type="term" value="P:response to ethylene"/>
    <property type="evidence" value="ECO:0007669"/>
    <property type="project" value="TreeGrafter"/>
</dbReference>
<name>A0A426ZRY4_ENSVE</name>
<dbReference type="PANTHER" id="PTHR31421:SF22">
    <property type="entry name" value="PROTEIN BASIC PENTACYSTEINE3"/>
    <property type="match status" value="1"/>
</dbReference>
<dbReference type="GO" id="GO:0003700">
    <property type="term" value="F:DNA-binding transcription factor activity"/>
    <property type="evidence" value="ECO:0007669"/>
    <property type="project" value="UniProtKB-UniRule"/>
</dbReference>
<feature type="compositionally biased region" description="Polar residues" evidence="9">
    <location>
        <begin position="17"/>
        <end position="39"/>
    </location>
</feature>
<sequence length="439" mass="49035">MCGQQSSPTPPLISLDPSLTVNAGPTAPSTSEDDSAPSSQRVFSCSYCRRKFFSSQALGGHQNAHRRERTLAKRALSSHAFLPRSHASFASLRLHASTLRSLEIKAHSSVHPKWREMHGSSRRCGKGLLEPRPVFREYEEMKFRWPGSFRPMADFAHLRTFTLQRSQFGILKIRSFHLHPGPQTAGFIVSLPCIPEPTAPVDFVSDGWFHHSNDSSKNDYVRDGLMRHTNNNSKNLHILPTSNQHHPTYGVLPEPPTIENVQMLQHLELQSKYDKVPMTDETIVRNETPLKKAPRGRSQKPPKPKNPKKVTAPKDEVANGSASHGKSGRKSTGMVINGINFDISRIPTPVCSCTGKQQQCYRWGIGGWQSACCTTSVSMYPLPMSTKRRGARIAGRKMSHGAFKKVLEKLAGEGYNLSNPIDLRTFWAKHGTNKFVTIR</sequence>
<dbReference type="Gene3D" id="3.30.160.60">
    <property type="entry name" value="Classic Zinc Finger"/>
    <property type="match status" value="1"/>
</dbReference>
<dbReference type="InterPro" id="IPR010409">
    <property type="entry name" value="GAGA-bd_tscrpt_act"/>
</dbReference>
<dbReference type="GO" id="GO:0005634">
    <property type="term" value="C:nucleus"/>
    <property type="evidence" value="ECO:0007669"/>
    <property type="project" value="UniProtKB-SubCell"/>
</dbReference>
<dbReference type="AlphaFoldDB" id="A0A426ZRY4"/>
<feature type="domain" description="C2H2-type" evidence="10">
    <location>
        <begin position="43"/>
        <end position="70"/>
    </location>
</feature>
<evidence type="ECO:0000256" key="9">
    <source>
        <dbReference type="SAM" id="MobiDB-lite"/>
    </source>
</evidence>
<evidence type="ECO:0000256" key="7">
    <source>
        <dbReference type="PROSITE-ProRule" id="PRU00042"/>
    </source>
</evidence>
<dbReference type="SUPFAM" id="SSF57667">
    <property type="entry name" value="beta-beta-alpha zinc fingers"/>
    <property type="match status" value="1"/>
</dbReference>
<keyword evidence="3 8" id="KW-0805">Transcription regulation</keyword>
<evidence type="ECO:0000256" key="8">
    <source>
        <dbReference type="RuleBase" id="RU367160"/>
    </source>
</evidence>
<dbReference type="InterPro" id="IPR013087">
    <property type="entry name" value="Znf_C2H2_type"/>
</dbReference>
<evidence type="ECO:0000259" key="10">
    <source>
        <dbReference type="PROSITE" id="PS50157"/>
    </source>
</evidence>
<comment type="similarity">
    <text evidence="2 8">Belongs to the BBR/BPC family.</text>
</comment>
<dbReference type="InterPro" id="IPR036236">
    <property type="entry name" value="Znf_C2H2_sf"/>
</dbReference>
<evidence type="ECO:0000256" key="2">
    <source>
        <dbReference type="ARBA" id="ARBA00007911"/>
    </source>
</evidence>
<feature type="region of interest" description="Disordered" evidence="9">
    <location>
        <begin position="1"/>
        <end position="39"/>
    </location>
</feature>
<organism evidence="11 12">
    <name type="scientific">Ensete ventricosum</name>
    <name type="common">Abyssinian banana</name>
    <name type="synonym">Musa ensete</name>
    <dbReference type="NCBI Taxonomy" id="4639"/>
    <lineage>
        <taxon>Eukaryota</taxon>
        <taxon>Viridiplantae</taxon>
        <taxon>Streptophyta</taxon>
        <taxon>Embryophyta</taxon>
        <taxon>Tracheophyta</taxon>
        <taxon>Spermatophyta</taxon>
        <taxon>Magnoliopsida</taxon>
        <taxon>Liliopsida</taxon>
        <taxon>Zingiberales</taxon>
        <taxon>Musaceae</taxon>
        <taxon>Ensete</taxon>
    </lineage>
</organism>
<keyword evidence="5 8" id="KW-0804">Transcription</keyword>
<accession>A0A426ZRY4</accession>
<dbReference type="Proteomes" id="UP000287651">
    <property type="component" value="Unassembled WGS sequence"/>
</dbReference>
<evidence type="ECO:0000256" key="3">
    <source>
        <dbReference type="ARBA" id="ARBA00023015"/>
    </source>
</evidence>
<feature type="compositionally biased region" description="Basic residues" evidence="9">
    <location>
        <begin position="292"/>
        <end position="308"/>
    </location>
</feature>
<reference evidence="11 12" key="1">
    <citation type="journal article" date="2014" name="Agronomy (Basel)">
        <title>A Draft Genome Sequence for Ensete ventricosum, the Drought-Tolerant Tree Against Hunger.</title>
        <authorList>
            <person name="Harrison J."/>
            <person name="Moore K.A."/>
            <person name="Paszkiewicz K."/>
            <person name="Jones T."/>
            <person name="Grant M."/>
            <person name="Ambacheew D."/>
            <person name="Muzemil S."/>
            <person name="Studholme D.J."/>
        </authorList>
    </citation>
    <scope>NUCLEOTIDE SEQUENCE [LARGE SCALE GENOMIC DNA]</scope>
</reference>
<protein>
    <recommendedName>
        <fullName evidence="8">GAGA-binding transcriptional activator</fullName>
    </recommendedName>
</protein>
<keyword evidence="4 8" id="KW-0238">DNA-binding</keyword>
<comment type="caution">
    <text evidence="11">The sequence shown here is derived from an EMBL/GenBank/DDBJ whole genome shotgun (WGS) entry which is preliminary data.</text>
</comment>
<dbReference type="PANTHER" id="PTHR31421">
    <property type="entry name" value="PROTEIN BASIC PENTACYSTEINE3"/>
    <property type="match status" value="1"/>
</dbReference>
<feature type="region of interest" description="Disordered" evidence="9">
    <location>
        <begin position="282"/>
        <end position="333"/>
    </location>
</feature>
<comment type="function">
    <text evidence="8">Transcriptional regulator that specifically binds to GA-rich elements (GAGA-repeats) present in regulatory sequences of genes involved in developmental processes.</text>
</comment>
<keyword evidence="7" id="KW-0479">Metal-binding</keyword>
<evidence type="ECO:0000256" key="1">
    <source>
        <dbReference type="ARBA" id="ARBA00004123"/>
    </source>
</evidence>
<evidence type="ECO:0000256" key="4">
    <source>
        <dbReference type="ARBA" id="ARBA00023125"/>
    </source>
</evidence>
<dbReference type="EMBL" id="AMZH03005345">
    <property type="protein sequence ID" value="RRT66664.1"/>
    <property type="molecule type" value="Genomic_DNA"/>
</dbReference>
<keyword evidence="7" id="KW-0863">Zinc-finger</keyword>
<evidence type="ECO:0000313" key="12">
    <source>
        <dbReference type="Proteomes" id="UP000287651"/>
    </source>
</evidence>
<proteinExistence type="inferred from homology"/>
<dbReference type="PROSITE" id="PS00028">
    <property type="entry name" value="ZINC_FINGER_C2H2_1"/>
    <property type="match status" value="1"/>
</dbReference>
<evidence type="ECO:0000313" key="11">
    <source>
        <dbReference type="EMBL" id="RRT66664.1"/>
    </source>
</evidence>
<gene>
    <name evidence="11" type="ORF">B296_00022993</name>
</gene>
<dbReference type="PROSITE" id="PS50157">
    <property type="entry name" value="ZINC_FINGER_C2H2_2"/>
    <property type="match status" value="1"/>
</dbReference>
<dbReference type="GO" id="GO:0043565">
    <property type="term" value="F:sequence-specific DNA binding"/>
    <property type="evidence" value="ECO:0007669"/>
    <property type="project" value="TreeGrafter"/>
</dbReference>
<evidence type="ECO:0000256" key="6">
    <source>
        <dbReference type="ARBA" id="ARBA00023242"/>
    </source>
</evidence>
<keyword evidence="6 8" id="KW-0539">Nucleus</keyword>
<keyword evidence="7" id="KW-0862">Zinc</keyword>
<dbReference type="GO" id="GO:0008270">
    <property type="term" value="F:zinc ion binding"/>
    <property type="evidence" value="ECO:0007669"/>
    <property type="project" value="UniProtKB-KW"/>
</dbReference>